<dbReference type="SMART" id="SM00062">
    <property type="entry name" value="PBPb"/>
    <property type="match status" value="1"/>
</dbReference>
<evidence type="ECO:0000259" key="3">
    <source>
        <dbReference type="SMART" id="SM00062"/>
    </source>
</evidence>
<proteinExistence type="inferred from homology"/>
<keyword evidence="5" id="KW-1185">Reference proteome</keyword>
<feature type="domain" description="Solute-binding protein family 3/N-terminal" evidence="3">
    <location>
        <begin position="1"/>
        <end position="229"/>
    </location>
</feature>
<dbReference type="Proteomes" id="UP000000466">
    <property type="component" value="Chromosome"/>
</dbReference>
<evidence type="ECO:0000256" key="1">
    <source>
        <dbReference type="ARBA" id="ARBA00010333"/>
    </source>
</evidence>
<dbReference type="EMBL" id="CP003746">
    <property type="protein sequence ID" value="AFV00604.1"/>
    <property type="molecule type" value="Genomic_DNA"/>
</dbReference>
<organism evidence="4 5">
    <name type="scientific">Simiduia agarivorans (strain DSM 21679 / JCM 13881 / BCRC 17597 / SA1)</name>
    <dbReference type="NCBI Taxonomy" id="1117647"/>
    <lineage>
        <taxon>Bacteria</taxon>
        <taxon>Pseudomonadati</taxon>
        <taxon>Pseudomonadota</taxon>
        <taxon>Gammaproteobacteria</taxon>
        <taxon>Cellvibrionales</taxon>
        <taxon>Cellvibrionaceae</taxon>
        <taxon>Simiduia</taxon>
    </lineage>
</organism>
<evidence type="ECO:0000256" key="2">
    <source>
        <dbReference type="ARBA" id="ARBA00022729"/>
    </source>
</evidence>
<dbReference type="PANTHER" id="PTHR35936:SF25">
    <property type="entry name" value="ABC TRANSPORTER SUBSTRATE-BINDING PROTEIN"/>
    <property type="match status" value="1"/>
</dbReference>
<protein>
    <submittedName>
        <fullName evidence="4">Family 3 extracellular solute-binding protein</fullName>
    </submittedName>
</protein>
<accession>K4KR38</accession>
<keyword evidence="2" id="KW-0732">Signal</keyword>
<gene>
    <name evidence="4" type="ordered locus">M5M_17375</name>
</gene>
<dbReference type="RefSeq" id="WP_015048756.1">
    <property type="nucleotide sequence ID" value="NZ_ATUQ01000001.1"/>
</dbReference>
<comment type="similarity">
    <text evidence="1">Belongs to the bacterial solute-binding protein 3 family.</text>
</comment>
<sequence>MCADHYPPFSVYDTPAGPPRGSVVNVIKLVASELGYTLTFTPNTPFRRCLRMLADGQADIMGGLLYKQERAEFMHLFPYLNYSTKSFYALNDSPLTINNFEDLAGLTVGTTLGHQYWPAFDQTKTLFNRSSAAHVNDNFRRLLAKRIDLVIATERQALFLFATHPEYHGKFKKMAFSFTGENPVYIGLSKKSPAAKHADAFRQIADRLRQAHTFDKVSQAFYDEYFESLEALAEQNQ</sequence>
<evidence type="ECO:0000313" key="4">
    <source>
        <dbReference type="EMBL" id="AFV00604.1"/>
    </source>
</evidence>
<dbReference type="Pfam" id="PF00497">
    <property type="entry name" value="SBP_bac_3"/>
    <property type="match status" value="1"/>
</dbReference>
<dbReference type="eggNOG" id="COG0834">
    <property type="taxonomic scope" value="Bacteria"/>
</dbReference>
<dbReference type="Gene3D" id="3.40.190.10">
    <property type="entry name" value="Periplasmic binding protein-like II"/>
    <property type="match status" value="2"/>
</dbReference>
<dbReference type="SUPFAM" id="SSF53850">
    <property type="entry name" value="Periplasmic binding protein-like II"/>
    <property type="match status" value="1"/>
</dbReference>
<dbReference type="AlphaFoldDB" id="K4KR38"/>
<dbReference type="HOGENOM" id="CLU_1045434_0_0_6"/>
<reference evidence="4 5" key="1">
    <citation type="journal article" date="2013" name="Genome Announc.">
        <title>Complete genome sequence of Simiduia agarivorans SA1(T), a marine bacterium able to degrade a variety of polysaccharides.</title>
        <authorList>
            <person name="Lin S.Y."/>
            <person name="Shieh W.Y."/>
            <person name="Chen J.S."/>
            <person name="Tang S.L."/>
        </authorList>
    </citation>
    <scope>NUCLEOTIDE SEQUENCE [LARGE SCALE GENOMIC DNA]</scope>
    <source>
        <strain evidence="5">DSM 21679 / JCM 13881 / BCRC 17597 / SA1</strain>
    </source>
</reference>
<dbReference type="InterPro" id="IPR001638">
    <property type="entry name" value="Solute-binding_3/MltF_N"/>
</dbReference>
<dbReference type="PANTHER" id="PTHR35936">
    <property type="entry name" value="MEMBRANE-BOUND LYTIC MUREIN TRANSGLYCOSYLASE F"/>
    <property type="match status" value="1"/>
</dbReference>
<evidence type="ECO:0000313" key="5">
    <source>
        <dbReference type="Proteomes" id="UP000000466"/>
    </source>
</evidence>
<dbReference type="KEGG" id="saga:M5M_17375"/>
<dbReference type="STRING" id="1117647.M5M_17375"/>
<name>K4KR38_SIMAS</name>